<dbReference type="InterPro" id="IPR011050">
    <property type="entry name" value="Pectin_lyase_fold/virulence"/>
</dbReference>
<keyword evidence="2" id="KW-0472">Membrane</keyword>
<evidence type="ECO:0008006" key="5">
    <source>
        <dbReference type="Google" id="ProtNLM"/>
    </source>
</evidence>
<dbReference type="EMBL" id="JAMZEC010000001">
    <property type="protein sequence ID" value="MCP2349350.1"/>
    <property type="molecule type" value="Genomic_DNA"/>
</dbReference>
<accession>A0ABT1K5R8</accession>
<reference evidence="3 4" key="1">
    <citation type="submission" date="2022-06" db="EMBL/GenBank/DDBJ databases">
        <title>Sequencing the genomes of 1000 actinobacteria strains.</title>
        <authorList>
            <person name="Klenk H.-P."/>
        </authorList>
    </citation>
    <scope>NUCLEOTIDE SEQUENCE [LARGE SCALE GENOMIC DNA]</scope>
    <source>
        <strain evidence="3 4">DSM 44170</strain>
    </source>
</reference>
<evidence type="ECO:0000313" key="3">
    <source>
        <dbReference type="EMBL" id="MCP2349350.1"/>
    </source>
</evidence>
<evidence type="ECO:0000256" key="1">
    <source>
        <dbReference type="SAM" id="MobiDB-lite"/>
    </source>
</evidence>
<feature type="transmembrane region" description="Helical" evidence="2">
    <location>
        <begin position="43"/>
        <end position="62"/>
    </location>
</feature>
<evidence type="ECO:0000256" key="2">
    <source>
        <dbReference type="SAM" id="Phobius"/>
    </source>
</evidence>
<protein>
    <recommendedName>
        <fullName evidence="5">Right-handed parallel beta-helix repeat-containing protein</fullName>
    </recommendedName>
</protein>
<keyword evidence="4" id="KW-1185">Reference proteome</keyword>
<sequence>MPKHRLRRRTAGAEPVPTISEHDIKTSSPQGTEDRRRFRLARALVRSCLSAAVALACLAALSTSVVPGGELRTVGAEKAVSAIGARPNDGSGYWPDFSNTGYAHTPANAGGLGLGAYPGKLTDYAKGMRADKPLRLEFPDNSVISFKRFLAVKVMIYGDNLTFVGCLFEGTNPNDNLVQIYSDNNIKFLYSTFKPSSYKMPPGNDGTVSSSPTKPGTPFGKSWQLATTMKEAVAVMDHNDIWGNAGMIMVTGFPGRPSTWTNNYIHDMADTSHDEYHHDGIGPQSEGNGGPMIVRHNTLASLGNTNALALQGDGVYDHISVTDNYVSGWGYALSIGVKNNAKNITVTDNVFSAELEQLYGFLYGGIWGGKARGSTWRRNLVQARTGDDNRAYTTADNGKYLWPDGKTHATDYTG</sequence>
<dbReference type="Proteomes" id="UP001320766">
    <property type="component" value="Unassembled WGS sequence"/>
</dbReference>
<dbReference type="SUPFAM" id="SSF51126">
    <property type="entry name" value="Pectin lyase-like"/>
    <property type="match status" value="1"/>
</dbReference>
<name>A0ABT1K5R8_9ACTN</name>
<organism evidence="3 4">
    <name type="scientific">Nonomuraea roseoviolacea subsp. carminata</name>
    <dbReference type="NCBI Taxonomy" id="160689"/>
    <lineage>
        <taxon>Bacteria</taxon>
        <taxon>Bacillati</taxon>
        <taxon>Actinomycetota</taxon>
        <taxon>Actinomycetes</taxon>
        <taxon>Streptosporangiales</taxon>
        <taxon>Streptosporangiaceae</taxon>
        <taxon>Nonomuraea</taxon>
    </lineage>
</organism>
<keyword evidence="2" id="KW-0812">Transmembrane</keyword>
<comment type="caution">
    <text evidence="3">The sequence shown here is derived from an EMBL/GenBank/DDBJ whole genome shotgun (WGS) entry which is preliminary data.</text>
</comment>
<gene>
    <name evidence="3" type="ORF">HD595_005472</name>
</gene>
<keyword evidence="2" id="KW-1133">Transmembrane helix</keyword>
<dbReference type="RefSeq" id="WP_253773823.1">
    <property type="nucleotide sequence ID" value="NZ_BAAAVE010000008.1"/>
</dbReference>
<evidence type="ECO:0000313" key="4">
    <source>
        <dbReference type="Proteomes" id="UP001320766"/>
    </source>
</evidence>
<feature type="compositionally biased region" description="Basic residues" evidence="1">
    <location>
        <begin position="1"/>
        <end position="10"/>
    </location>
</feature>
<feature type="region of interest" description="Disordered" evidence="1">
    <location>
        <begin position="1"/>
        <end position="34"/>
    </location>
</feature>
<proteinExistence type="predicted"/>